<keyword evidence="2" id="KW-0548">Nucleotidyltransferase</keyword>
<comment type="caution">
    <text evidence="2">The sequence shown here is derived from an EMBL/GenBank/DDBJ whole genome shotgun (WGS) entry which is preliminary data.</text>
</comment>
<dbReference type="AlphaFoldDB" id="A0A0J7MT32"/>
<name>A0A0J7MT32_LASNI</name>
<feature type="domain" description="Reverse transcriptase" evidence="1">
    <location>
        <begin position="1"/>
        <end position="228"/>
    </location>
</feature>
<dbReference type="GO" id="GO:0003964">
    <property type="term" value="F:RNA-directed DNA polymerase activity"/>
    <property type="evidence" value="ECO:0007669"/>
    <property type="project" value="UniProtKB-KW"/>
</dbReference>
<gene>
    <name evidence="2" type="ORF">RF55_19421</name>
</gene>
<dbReference type="Pfam" id="PF00078">
    <property type="entry name" value="RVT_1"/>
    <property type="match status" value="1"/>
</dbReference>
<dbReference type="OrthoDB" id="7698997at2759"/>
<proteinExistence type="predicted"/>
<protein>
    <submittedName>
        <fullName evidence="2">Reverse transcriptase</fullName>
    </submittedName>
</protein>
<dbReference type="PaxDb" id="67767-A0A0J7MT32"/>
<keyword evidence="2" id="KW-0695">RNA-directed DNA polymerase</keyword>
<organism evidence="2 3">
    <name type="scientific">Lasius niger</name>
    <name type="common">Black garden ant</name>
    <dbReference type="NCBI Taxonomy" id="67767"/>
    <lineage>
        <taxon>Eukaryota</taxon>
        <taxon>Metazoa</taxon>
        <taxon>Ecdysozoa</taxon>
        <taxon>Arthropoda</taxon>
        <taxon>Hexapoda</taxon>
        <taxon>Insecta</taxon>
        <taxon>Pterygota</taxon>
        <taxon>Neoptera</taxon>
        <taxon>Endopterygota</taxon>
        <taxon>Hymenoptera</taxon>
        <taxon>Apocrita</taxon>
        <taxon>Aculeata</taxon>
        <taxon>Formicoidea</taxon>
        <taxon>Formicidae</taxon>
        <taxon>Formicinae</taxon>
        <taxon>Lasius</taxon>
        <taxon>Lasius</taxon>
    </lineage>
</organism>
<sequence>MISKLFEILIQKRIQIYIERFNVIPNHQFGFRKSHATVDQIHRITDVIERAFEKKEVCSAVFLDVAQAFDKVWHEGLIFKLNRFLPKSYVKLLSSYLQDRVFRVRVENEYSSLKDINAGVPQGSILGPMLYLIFTSDLPVIENIKVATFADDTSLLATGRNIVESSTKLQEANDSITNWCKLWKIKLNETKSVHVNFTLKKIENQPNVTLNNIVVPLDNKAKYLGMTLDAKLHWKEHVKIKRKELDLKYSKLYWLIGRYSTLSIYNKTLIYNQVLKPTWSYGIQIFGCAKEVHRSRIQTFQNKVLRNIVNAPWYIRNSDLHRDLKVPLVKDEIAKYARKHRERLTQHVNTEASILIRNQPHIRRLRRLIPNDLI</sequence>
<dbReference type="CDD" id="cd01650">
    <property type="entry name" value="RT_nLTR_like"/>
    <property type="match status" value="1"/>
</dbReference>
<dbReference type="InterPro" id="IPR000477">
    <property type="entry name" value="RT_dom"/>
</dbReference>
<dbReference type="PROSITE" id="PS50878">
    <property type="entry name" value="RT_POL"/>
    <property type="match status" value="1"/>
</dbReference>
<dbReference type="PANTHER" id="PTHR33332">
    <property type="entry name" value="REVERSE TRANSCRIPTASE DOMAIN-CONTAINING PROTEIN"/>
    <property type="match status" value="1"/>
</dbReference>
<accession>A0A0J7MT32</accession>
<dbReference type="STRING" id="67767.A0A0J7MT32"/>
<evidence type="ECO:0000259" key="1">
    <source>
        <dbReference type="PROSITE" id="PS50878"/>
    </source>
</evidence>
<evidence type="ECO:0000313" key="2">
    <source>
        <dbReference type="EMBL" id="KMQ83660.1"/>
    </source>
</evidence>
<evidence type="ECO:0000313" key="3">
    <source>
        <dbReference type="Proteomes" id="UP000036403"/>
    </source>
</evidence>
<reference evidence="2 3" key="1">
    <citation type="submission" date="2015-04" db="EMBL/GenBank/DDBJ databases">
        <title>Lasius niger genome sequencing.</title>
        <authorList>
            <person name="Konorov E.A."/>
            <person name="Nikitin M.A."/>
            <person name="Kirill M.V."/>
            <person name="Chang P."/>
        </authorList>
    </citation>
    <scope>NUCLEOTIDE SEQUENCE [LARGE SCALE GENOMIC DNA]</scope>
    <source>
        <tissue evidence="2">Whole</tissue>
    </source>
</reference>
<keyword evidence="2" id="KW-0808">Transferase</keyword>
<dbReference type="Proteomes" id="UP000036403">
    <property type="component" value="Unassembled WGS sequence"/>
</dbReference>
<dbReference type="EMBL" id="LBMM01018951">
    <property type="protein sequence ID" value="KMQ83660.1"/>
    <property type="molecule type" value="Genomic_DNA"/>
</dbReference>
<keyword evidence="3" id="KW-1185">Reference proteome</keyword>